<dbReference type="SMART" id="SM00028">
    <property type="entry name" value="TPR"/>
    <property type="match status" value="8"/>
</dbReference>
<evidence type="ECO:0000256" key="2">
    <source>
        <dbReference type="ARBA" id="ARBA00022803"/>
    </source>
</evidence>
<dbReference type="OrthoDB" id="1523318at2"/>
<keyword evidence="2 3" id="KW-0802">TPR repeat</keyword>
<dbReference type="RefSeq" id="WP_068222222.1">
    <property type="nucleotide sequence ID" value="NZ_CP139724.1"/>
</dbReference>
<protein>
    <submittedName>
        <fullName evidence="4">Uncharacterized protein</fullName>
    </submittedName>
</protein>
<feature type="repeat" description="TPR" evidence="3">
    <location>
        <begin position="260"/>
        <end position="293"/>
    </location>
</feature>
<feature type="repeat" description="TPR" evidence="3">
    <location>
        <begin position="432"/>
        <end position="465"/>
    </location>
</feature>
<dbReference type="InterPro" id="IPR050498">
    <property type="entry name" value="Ycf3"/>
</dbReference>
<dbReference type="PROSITE" id="PS50005">
    <property type="entry name" value="TPR"/>
    <property type="match status" value="4"/>
</dbReference>
<name>A0A150X4S4_9BACT</name>
<dbReference type="Pfam" id="PF13181">
    <property type="entry name" value="TPR_8"/>
    <property type="match status" value="4"/>
</dbReference>
<dbReference type="GO" id="GO:0009279">
    <property type="term" value="C:cell outer membrane"/>
    <property type="evidence" value="ECO:0007669"/>
    <property type="project" value="TreeGrafter"/>
</dbReference>
<evidence type="ECO:0000256" key="3">
    <source>
        <dbReference type="PROSITE-ProRule" id="PRU00339"/>
    </source>
</evidence>
<comment type="caution">
    <text evidence="4">The sequence shown here is derived from an EMBL/GenBank/DDBJ whole genome shotgun (WGS) entry which is preliminary data.</text>
</comment>
<reference evidence="4 5" key="1">
    <citation type="submission" date="2016-01" db="EMBL/GenBank/DDBJ databases">
        <title>Genome sequencing of Roseivirga spongicola UST030701-084.</title>
        <authorList>
            <person name="Selvaratnam C."/>
            <person name="Thevarajoo S."/>
            <person name="Goh K.M."/>
            <person name="Ee R."/>
            <person name="Chan K.-G."/>
            <person name="Chong C.S."/>
        </authorList>
    </citation>
    <scope>NUCLEOTIDE SEQUENCE [LARGE SCALE GENOMIC DNA]</scope>
    <source>
        <strain evidence="4 5">UST030701-084</strain>
    </source>
</reference>
<dbReference type="SUPFAM" id="SSF48452">
    <property type="entry name" value="TPR-like"/>
    <property type="match status" value="2"/>
</dbReference>
<dbReference type="PANTHER" id="PTHR44858">
    <property type="entry name" value="TETRATRICOPEPTIDE REPEAT PROTEIN 6"/>
    <property type="match status" value="1"/>
</dbReference>
<dbReference type="STRING" id="333140.AWW68_13210"/>
<proteinExistence type="predicted"/>
<dbReference type="PROSITE" id="PS50293">
    <property type="entry name" value="TPR_REGION"/>
    <property type="match status" value="1"/>
</dbReference>
<feature type="repeat" description="TPR" evidence="3">
    <location>
        <begin position="500"/>
        <end position="533"/>
    </location>
</feature>
<organism evidence="4 5">
    <name type="scientific">Roseivirga spongicola</name>
    <dbReference type="NCBI Taxonomy" id="333140"/>
    <lineage>
        <taxon>Bacteria</taxon>
        <taxon>Pseudomonadati</taxon>
        <taxon>Bacteroidota</taxon>
        <taxon>Cytophagia</taxon>
        <taxon>Cytophagales</taxon>
        <taxon>Roseivirgaceae</taxon>
        <taxon>Roseivirga</taxon>
    </lineage>
</organism>
<dbReference type="PANTHER" id="PTHR44858:SF1">
    <property type="entry name" value="UDP-N-ACETYLGLUCOSAMINE--PEPTIDE N-ACETYLGLUCOSAMINYLTRANSFERASE SPINDLY-RELATED"/>
    <property type="match status" value="1"/>
</dbReference>
<sequence>MKTTHFLLIILFLVFYLPAKAQISVKRLINKYESNTERYKNLETNFSEIKLKISATMSLGEMTDIPVSIWMSEPYMRMEMSFMGAKFLRIANDTLAWSRDPFSTQYEFEKLEESNTTTDADLGFISFGSFDSSLDKGWVGQQVSEVSIDSLDLYALLMTKELDEVDSITYYFDKENFYNVGSDYHGEREFYLNYTVVDGFLLPTRFFSFGQADGNVIMVVDQYEINPAVDDELFEMSEEAKSAYSGYIETIRPKSEKSPLQKYYEEGISFAENGDFTNAVESYSKALKINPNESSVLNRRGLAKMYNNDLYGAISDLDRAKEFADSTLLPTVYNNLGLAKYYLGDNEGAKNDYLKALDADSTNRMYNMNMGLLMIRLQDFESAEAYTTISIKSDSTLANAYYYRAVAKAQMQEYEGAIEDYNKAGELGVDLAEYYNYKGVTFYNLNEFEKAANSFKAAINRDSTNSQYFYNLAQGYEGMEDYQSSIQIYDLLVKRDSTSDNVYYARSDAYWSLAMTNAARRDIEKAIELNPQNALYYDYRAYMKEEAGDYTGAIEDFTTSLNLEQDPNIYFRRGLAKINISNKFDACKDFKKAEELGSEEAKEALTEHCKL</sequence>
<accession>A0A150X4S4</accession>
<keyword evidence="5" id="KW-1185">Reference proteome</keyword>
<dbReference type="InterPro" id="IPR011990">
    <property type="entry name" value="TPR-like_helical_dom_sf"/>
</dbReference>
<feature type="repeat" description="TPR" evidence="3">
    <location>
        <begin position="330"/>
        <end position="363"/>
    </location>
</feature>
<gene>
    <name evidence="4" type="ORF">AWW68_13210</name>
</gene>
<dbReference type="GO" id="GO:0046813">
    <property type="term" value="P:receptor-mediated virion attachment to host cell"/>
    <property type="evidence" value="ECO:0007669"/>
    <property type="project" value="TreeGrafter"/>
</dbReference>
<evidence type="ECO:0000256" key="1">
    <source>
        <dbReference type="ARBA" id="ARBA00022737"/>
    </source>
</evidence>
<dbReference type="InterPro" id="IPR019734">
    <property type="entry name" value="TPR_rpt"/>
</dbReference>
<dbReference type="Proteomes" id="UP000075606">
    <property type="component" value="Unassembled WGS sequence"/>
</dbReference>
<dbReference type="EMBL" id="LRPC01000028">
    <property type="protein sequence ID" value="KYG73642.1"/>
    <property type="molecule type" value="Genomic_DNA"/>
</dbReference>
<keyword evidence="1" id="KW-0677">Repeat</keyword>
<evidence type="ECO:0000313" key="4">
    <source>
        <dbReference type="EMBL" id="KYG73642.1"/>
    </source>
</evidence>
<dbReference type="AlphaFoldDB" id="A0A150X4S4"/>
<dbReference type="Gene3D" id="1.25.40.10">
    <property type="entry name" value="Tetratricopeptide repeat domain"/>
    <property type="match status" value="4"/>
</dbReference>
<evidence type="ECO:0000313" key="5">
    <source>
        <dbReference type="Proteomes" id="UP000075606"/>
    </source>
</evidence>